<sequence length="241" mass="28535">MKRSENTFLLHGKPIREHILKLAENSNKEFAEKLNPGVENVLGLRLPDLRKLAVEIAKSDWKAYLADAPSFYMEERMLYGLVLGYVKPDDDIENYLSYVTRFVKIINSWSVCDSFKFAGSKKYFSVHSGRIWECLKSFIYSDKEYEIRFGVVMTMKYFIDDSHIDELFVLYDNIRHEGYYVRMAVAWAISFCFVAYPEKTMKYLNRAKLDDFTYNKSIQKTIESYRVDEETKNKLRAMKRK</sequence>
<keyword evidence="1" id="KW-0472">Membrane</keyword>
<organism evidence="2 3">
    <name type="scientific">Candidatus Phocaeicola faecigallinarum</name>
    <dbReference type="NCBI Taxonomy" id="2838732"/>
    <lineage>
        <taxon>Bacteria</taxon>
        <taxon>Pseudomonadati</taxon>
        <taxon>Bacteroidota</taxon>
        <taxon>Bacteroidia</taxon>
        <taxon>Bacteroidales</taxon>
        <taxon>Bacteroidaceae</taxon>
        <taxon>Phocaeicola</taxon>
    </lineage>
</organism>
<dbReference type="PANTHER" id="PTHR34070:SF1">
    <property type="entry name" value="DNA ALKYLATION REPAIR PROTEIN"/>
    <property type="match status" value="1"/>
</dbReference>
<comment type="caution">
    <text evidence="2">The sequence shown here is derived from an EMBL/GenBank/DDBJ whole genome shotgun (WGS) entry which is preliminary data.</text>
</comment>
<keyword evidence="1" id="KW-1133">Transmembrane helix</keyword>
<protein>
    <submittedName>
        <fullName evidence="2">DNA alkylation repair protein</fullName>
    </submittedName>
</protein>
<reference evidence="2" key="1">
    <citation type="journal article" date="2021" name="PeerJ">
        <title>Extensive microbial diversity within the chicken gut microbiome revealed by metagenomics and culture.</title>
        <authorList>
            <person name="Gilroy R."/>
            <person name="Ravi A."/>
            <person name="Getino M."/>
            <person name="Pursley I."/>
            <person name="Horton D.L."/>
            <person name="Alikhan N.F."/>
            <person name="Baker D."/>
            <person name="Gharbi K."/>
            <person name="Hall N."/>
            <person name="Watson M."/>
            <person name="Adriaenssens E.M."/>
            <person name="Foster-Nyarko E."/>
            <person name="Jarju S."/>
            <person name="Secka A."/>
            <person name="Antonio M."/>
            <person name="Oren A."/>
            <person name="Chaudhuri R.R."/>
            <person name="La Ragione R."/>
            <person name="Hildebrand F."/>
            <person name="Pallen M.J."/>
        </authorList>
    </citation>
    <scope>NUCLEOTIDE SEQUENCE</scope>
    <source>
        <strain evidence="2">G4-2901</strain>
    </source>
</reference>
<dbReference type="InterPro" id="IPR014825">
    <property type="entry name" value="DNA_alkylation"/>
</dbReference>
<dbReference type="EMBL" id="JAHLFW010000084">
    <property type="protein sequence ID" value="MBU3838659.1"/>
    <property type="molecule type" value="Genomic_DNA"/>
</dbReference>
<dbReference type="AlphaFoldDB" id="A0A948TCZ3"/>
<keyword evidence="1" id="KW-0812">Transmembrane</keyword>
<dbReference type="InterPro" id="IPR016024">
    <property type="entry name" value="ARM-type_fold"/>
</dbReference>
<proteinExistence type="predicted"/>
<dbReference type="PANTHER" id="PTHR34070">
    <property type="entry name" value="ARMADILLO-TYPE FOLD"/>
    <property type="match status" value="1"/>
</dbReference>
<accession>A0A948TCZ3</accession>
<evidence type="ECO:0000313" key="3">
    <source>
        <dbReference type="Proteomes" id="UP000783796"/>
    </source>
</evidence>
<dbReference type="SUPFAM" id="SSF48371">
    <property type="entry name" value="ARM repeat"/>
    <property type="match status" value="1"/>
</dbReference>
<gene>
    <name evidence="2" type="ORF">H9777_10200</name>
</gene>
<evidence type="ECO:0000313" key="2">
    <source>
        <dbReference type="EMBL" id="MBU3838659.1"/>
    </source>
</evidence>
<dbReference type="Pfam" id="PF08713">
    <property type="entry name" value="DNA_alkylation"/>
    <property type="match status" value="1"/>
</dbReference>
<reference evidence="2" key="2">
    <citation type="submission" date="2021-04" db="EMBL/GenBank/DDBJ databases">
        <authorList>
            <person name="Gilroy R."/>
        </authorList>
    </citation>
    <scope>NUCLEOTIDE SEQUENCE</scope>
    <source>
        <strain evidence="2">G4-2901</strain>
    </source>
</reference>
<evidence type="ECO:0000256" key="1">
    <source>
        <dbReference type="SAM" id="Phobius"/>
    </source>
</evidence>
<dbReference type="Gene3D" id="1.25.10.90">
    <property type="match status" value="1"/>
</dbReference>
<name>A0A948TCZ3_9BACT</name>
<dbReference type="Proteomes" id="UP000783796">
    <property type="component" value="Unassembled WGS sequence"/>
</dbReference>
<dbReference type="CDD" id="cd06561">
    <property type="entry name" value="AlkD_like"/>
    <property type="match status" value="1"/>
</dbReference>
<feature type="transmembrane region" description="Helical" evidence="1">
    <location>
        <begin position="179"/>
        <end position="196"/>
    </location>
</feature>